<dbReference type="EMBL" id="GEBQ01029968">
    <property type="protein sequence ID" value="JAT10009.1"/>
    <property type="molecule type" value="Transcribed_RNA"/>
</dbReference>
<dbReference type="SUPFAM" id="SSF100910">
    <property type="entry name" value="Chemosensory protein Csp2"/>
    <property type="match status" value="1"/>
</dbReference>
<evidence type="ECO:0000313" key="2">
    <source>
        <dbReference type="EMBL" id="JAT10009.1"/>
    </source>
</evidence>
<gene>
    <name evidence="2" type="ORF">g.2678</name>
</gene>
<dbReference type="PANTHER" id="PTHR11257:SF11">
    <property type="entry name" value="CHEMOSENSORY PROTEIN 17"/>
    <property type="match status" value="1"/>
</dbReference>
<organism evidence="2">
    <name type="scientific">Graphocephala atropunctata</name>
    <dbReference type="NCBI Taxonomy" id="36148"/>
    <lineage>
        <taxon>Eukaryota</taxon>
        <taxon>Metazoa</taxon>
        <taxon>Ecdysozoa</taxon>
        <taxon>Arthropoda</taxon>
        <taxon>Hexapoda</taxon>
        <taxon>Insecta</taxon>
        <taxon>Pterygota</taxon>
        <taxon>Neoptera</taxon>
        <taxon>Paraneoptera</taxon>
        <taxon>Hemiptera</taxon>
        <taxon>Auchenorrhyncha</taxon>
        <taxon>Membracoidea</taxon>
        <taxon>Cicadellidae</taxon>
        <taxon>Cicadellinae</taxon>
        <taxon>Cicadellini</taxon>
        <taxon>Graphocephala</taxon>
    </lineage>
</organism>
<proteinExistence type="predicted"/>
<dbReference type="AlphaFoldDB" id="A0A1B6KF05"/>
<evidence type="ECO:0000256" key="1">
    <source>
        <dbReference type="SAM" id="SignalP"/>
    </source>
</evidence>
<dbReference type="InterPro" id="IPR036682">
    <property type="entry name" value="OS_D_A10/PebIII_sf"/>
</dbReference>
<dbReference type="InterPro" id="IPR005055">
    <property type="entry name" value="A10/PebIII"/>
</dbReference>
<dbReference type="Pfam" id="PF03392">
    <property type="entry name" value="OS-D"/>
    <property type="match status" value="1"/>
</dbReference>
<sequence>MALSLKVSLTLLVTSVGVCLPLSMPISDEFLDRALKDKWFVERQLKCVLGEVWCDPVGSHLKGMAPQVLRGVCPKCSDQKIRQVQRVLTHTKEHYPEQWRKISKLYAP</sequence>
<feature type="signal peptide" evidence="1">
    <location>
        <begin position="1"/>
        <end position="21"/>
    </location>
</feature>
<accession>A0A1B6KF05</accession>
<dbReference type="PANTHER" id="PTHR11257">
    <property type="entry name" value="CHEMOSENSORY PROTEIN-RELATED"/>
    <property type="match status" value="1"/>
</dbReference>
<reference evidence="2" key="1">
    <citation type="submission" date="2015-11" db="EMBL/GenBank/DDBJ databases">
        <title>De novo transcriptome assembly of four potential Pierce s Disease insect vectors from Arizona vineyards.</title>
        <authorList>
            <person name="Tassone E.E."/>
        </authorList>
    </citation>
    <scope>NUCLEOTIDE SEQUENCE</scope>
</reference>
<protein>
    <submittedName>
        <fullName evidence="2">Uncharacterized protein</fullName>
    </submittedName>
</protein>
<keyword evidence="1" id="KW-0732">Signal</keyword>
<name>A0A1B6KF05_9HEMI</name>
<feature type="chain" id="PRO_5008586652" evidence="1">
    <location>
        <begin position="22"/>
        <end position="108"/>
    </location>
</feature>
<dbReference type="Gene3D" id="1.10.2080.10">
    <property type="entry name" value="Insect odorant-binding protein A10/Ejaculatory bulb-specific protein 3"/>
    <property type="match status" value="1"/>
</dbReference>